<evidence type="ECO:0000313" key="3">
    <source>
        <dbReference type="Proteomes" id="UP000435802"/>
    </source>
</evidence>
<dbReference type="CDD" id="cd00093">
    <property type="entry name" value="HTH_XRE"/>
    <property type="match status" value="1"/>
</dbReference>
<dbReference type="InterPro" id="IPR010982">
    <property type="entry name" value="Lambda_DNA-bd_dom_sf"/>
</dbReference>
<dbReference type="PROSITE" id="PS50943">
    <property type="entry name" value="HTH_CROC1"/>
    <property type="match status" value="1"/>
</dbReference>
<dbReference type="AlphaFoldDB" id="A0A6N8SQ40"/>
<keyword evidence="3" id="KW-1185">Reference proteome</keyword>
<name>A0A6N8SQ40_9HYPH</name>
<dbReference type="GO" id="GO:0003677">
    <property type="term" value="F:DNA binding"/>
    <property type="evidence" value="ECO:0007669"/>
    <property type="project" value="InterPro"/>
</dbReference>
<dbReference type="Proteomes" id="UP000435802">
    <property type="component" value="Unassembled WGS sequence"/>
</dbReference>
<proteinExistence type="predicted"/>
<feature type="domain" description="HTH cro/C1-type" evidence="1">
    <location>
        <begin position="15"/>
        <end position="59"/>
    </location>
</feature>
<reference evidence="2 3" key="1">
    <citation type="submission" date="2019-12" db="EMBL/GenBank/DDBJ databases">
        <title>Shinella kummerowiae sp. nov., a symbiotic bacterium isolated from root nodules of the herbal legume Kummerowia stipulacea.</title>
        <authorList>
            <person name="Gao J."/>
        </authorList>
    </citation>
    <scope>NUCLEOTIDE SEQUENCE [LARGE SCALE GENOMIC DNA]</scope>
    <source>
        <strain evidence="2 3">CCBAU 25048</strain>
    </source>
</reference>
<dbReference type="EMBL" id="WUMK01000016">
    <property type="protein sequence ID" value="MXN49122.1"/>
    <property type="molecule type" value="Genomic_DNA"/>
</dbReference>
<gene>
    <name evidence="2" type="ORF">GR138_28365</name>
</gene>
<accession>A0A6N8SQ40</accession>
<dbReference type="Gene3D" id="1.10.260.40">
    <property type="entry name" value="lambda repressor-like DNA-binding domains"/>
    <property type="match status" value="1"/>
</dbReference>
<dbReference type="SUPFAM" id="SSF47413">
    <property type="entry name" value="lambda repressor-like DNA-binding domains"/>
    <property type="match status" value="1"/>
</dbReference>
<evidence type="ECO:0000259" key="1">
    <source>
        <dbReference type="PROSITE" id="PS50943"/>
    </source>
</evidence>
<dbReference type="SMART" id="SM00530">
    <property type="entry name" value="HTH_XRE"/>
    <property type="match status" value="1"/>
</dbReference>
<evidence type="ECO:0000313" key="2">
    <source>
        <dbReference type="EMBL" id="MXN49122.1"/>
    </source>
</evidence>
<sequence>MAQDIHTTADLGRLVKKAREEKGLTQQEFADLTGVGRRFISEFENGKSTVEFGKALKVALGAGIWLQGRQR</sequence>
<comment type="caution">
    <text evidence="2">The sequence shown here is derived from an EMBL/GenBank/DDBJ whole genome shotgun (WGS) entry which is preliminary data.</text>
</comment>
<dbReference type="Pfam" id="PF01381">
    <property type="entry name" value="HTH_3"/>
    <property type="match status" value="1"/>
</dbReference>
<protein>
    <submittedName>
        <fullName evidence="2">Helix-turn-helix domain-containing protein</fullName>
    </submittedName>
</protein>
<dbReference type="InterPro" id="IPR001387">
    <property type="entry name" value="Cro/C1-type_HTH"/>
</dbReference>
<organism evidence="2 3">
    <name type="scientific">Shinella kummerowiae</name>
    <dbReference type="NCBI Taxonomy" id="417745"/>
    <lineage>
        <taxon>Bacteria</taxon>
        <taxon>Pseudomonadati</taxon>
        <taxon>Pseudomonadota</taxon>
        <taxon>Alphaproteobacteria</taxon>
        <taxon>Hyphomicrobiales</taxon>
        <taxon>Rhizobiaceae</taxon>
        <taxon>Shinella</taxon>
    </lineage>
</organism>